<evidence type="ECO:0000313" key="2">
    <source>
        <dbReference type="EMBL" id="CAY70382.1"/>
    </source>
</evidence>
<protein>
    <recommendedName>
        <fullName evidence="4">ER membrane protein complex subunit 10</fullName>
    </recommendedName>
</protein>
<name>C4R496_KOMPG</name>
<evidence type="ECO:0008006" key="4">
    <source>
        <dbReference type="Google" id="ProtNLM"/>
    </source>
</evidence>
<dbReference type="GeneID" id="8199476"/>
<keyword evidence="3" id="KW-1185">Reference proteome</keyword>
<dbReference type="EMBL" id="FN392321">
    <property type="protein sequence ID" value="CAY70382.1"/>
    <property type="molecule type" value="Genomic_DNA"/>
</dbReference>
<dbReference type="RefSeq" id="XP_002492561.1">
    <property type="nucleotide sequence ID" value="XM_002492516.1"/>
</dbReference>
<evidence type="ECO:0000313" key="3">
    <source>
        <dbReference type="Proteomes" id="UP000000314"/>
    </source>
</evidence>
<dbReference type="OrthoDB" id="1894652at2759"/>
<keyword evidence="1" id="KW-0732">Signal</keyword>
<organism evidence="2 3">
    <name type="scientific">Komagataella phaffii (strain GS115 / ATCC 20864)</name>
    <name type="common">Yeast</name>
    <name type="synonym">Pichia pastoris</name>
    <dbReference type="NCBI Taxonomy" id="644223"/>
    <lineage>
        <taxon>Eukaryota</taxon>
        <taxon>Fungi</taxon>
        <taxon>Dikarya</taxon>
        <taxon>Ascomycota</taxon>
        <taxon>Saccharomycotina</taxon>
        <taxon>Pichiomycetes</taxon>
        <taxon>Pichiales</taxon>
        <taxon>Pichiaceae</taxon>
        <taxon>Komagataella</taxon>
    </lineage>
</organism>
<reference evidence="2 3" key="1">
    <citation type="journal article" date="2009" name="Nat. Biotechnol.">
        <title>Genome sequence of the recombinant protein production host Pichia pastoris.</title>
        <authorList>
            <person name="De Schutter K."/>
            <person name="Lin Y.C."/>
            <person name="Tiels P."/>
            <person name="Van Hecke A."/>
            <person name="Glinka S."/>
            <person name="Weber-Lehmann J."/>
            <person name="Rouze P."/>
            <person name="Van de Peer Y."/>
            <person name="Callewaert N."/>
        </authorList>
    </citation>
    <scope>NUCLEOTIDE SEQUENCE [LARGE SCALE GENOMIC DNA]</scope>
    <source>
        <strain evidence="3">GS115 / ATCC 20864</strain>
    </source>
</reference>
<accession>C4R496</accession>
<dbReference type="InParanoid" id="C4R496"/>
<feature type="signal peptide" evidence="1">
    <location>
        <begin position="1"/>
        <end position="20"/>
    </location>
</feature>
<dbReference type="Proteomes" id="UP000000314">
    <property type="component" value="Chromosome 3"/>
</dbReference>
<dbReference type="AlphaFoldDB" id="C4R496"/>
<gene>
    <name evidence="2" type="ordered locus">PAS_chr3_1178</name>
</gene>
<dbReference type="Pfam" id="PF21203">
    <property type="entry name" value="ECM10"/>
    <property type="match status" value="1"/>
</dbReference>
<evidence type="ECO:0000256" key="1">
    <source>
        <dbReference type="SAM" id="SignalP"/>
    </source>
</evidence>
<dbReference type="HOGENOM" id="CLU_1644209_0_0_1"/>
<feature type="chain" id="PRO_5009950953" description="ER membrane protein complex subunit 10" evidence="1">
    <location>
        <begin position="21"/>
        <end position="177"/>
    </location>
</feature>
<sequence length="177" mass="20428">MATTLQSLVTLFLFLGSTFAYQLKAIDFAQNSFNLATLEFDSKWKLHTGEQLDLPSDLYRICLDEGCFNYKRLSSPIAQDIKLTINKHNDIENVAFFDASQKGLNLIVEQIRQAPIPKLPRKEKKIKKIRSDNKLELKEVIDEEAEVNVDNRSFIQKYWMYIVPALLIMLISGNQNQ</sequence>
<dbReference type="KEGG" id="ppa:PAS_chr3_1178"/>
<dbReference type="STRING" id="644223.C4R496"/>
<proteinExistence type="predicted"/>
<dbReference type="FunCoup" id="C4R496">
    <property type="interactions" value="28"/>
</dbReference>